<dbReference type="InterPro" id="IPR038108">
    <property type="entry name" value="RPN13_DEUBAD_sf"/>
</dbReference>
<dbReference type="InterPro" id="IPR032368">
    <property type="entry name" value="RPN13_DEUBAD"/>
</dbReference>
<feature type="region of interest" description="Disordered" evidence="4">
    <location>
        <begin position="320"/>
        <end position="345"/>
    </location>
</feature>
<evidence type="ECO:0000313" key="6">
    <source>
        <dbReference type="Ensembl" id="ENSKMAP00000007535.1"/>
    </source>
</evidence>
<feature type="region of interest" description="Disordered" evidence="4">
    <location>
        <begin position="143"/>
        <end position="202"/>
    </location>
</feature>
<dbReference type="GeneTree" id="ENSGT00390000013839"/>
<evidence type="ECO:0000313" key="7">
    <source>
        <dbReference type="Proteomes" id="UP000264800"/>
    </source>
</evidence>
<dbReference type="GO" id="GO:0061133">
    <property type="term" value="F:endopeptidase activator activity"/>
    <property type="evidence" value="ECO:0007669"/>
    <property type="project" value="TreeGrafter"/>
</dbReference>
<dbReference type="Pfam" id="PF16550">
    <property type="entry name" value="RPN13_C"/>
    <property type="match status" value="1"/>
</dbReference>
<proteinExistence type="inferred from homology"/>
<feature type="compositionally biased region" description="Low complexity" evidence="4">
    <location>
        <begin position="157"/>
        <end position="196"/>
    </location>
</feature>
<dbReference type="Ensembl" id="ENSKMAT00000007655.1">
    <property type="protein sequence ID" value="ENSKMAP00000007535.1"/>
    <property type="gene ID" value="ENSKMAG00000005674.1"/>
</dbReference>
<evidence type="ECO:0000256" key="2">
    <source>
        <dbReference type="ARBA" id="ARBA00009216"/>
    </source>
</evidence>
<reference evidence="6" key="1">
    <citation type="submission" date="2025-08" db="UniProtKB">
        <authorList>
            <consortium name="Ensembl"/>
        </authorList>
    </citation>
    <scope>IDENTIFICATION</scope>
</reference>
<dbReference type="GO" id="GO:0008541">
    <property type="term" value="C:proteasome regulatory particle, lid subcomplex"/>
    <property type="evidence" value="ECO:0007669"/>
    <property type="project" value="TreeGrafter"/>
</dbReference>
<dbReference type="PANTHER" id="PTHR12225">
    <property type="entry name" value="ADHESION REGULATING MOLECULE 1 110 KDA CELL MEMBRANE GLYCOPROTEIN"/>
    <property type="match status" value="1"/>
</dbReference>
<dbReference type="PANTHER" id="PTHR12225:SF0">
    <property type="entry name" value="PROTEASOMAL UBIQUITIN RECEPTOR ADRM1"/>
    <property type="match status" value="1"/>
</dbReference>
<comment type="subcellular location">
    <subcellularLocation>
        <location evidence="1">Nucleus</location>
    </subcellularLocation>
</comment>
<keyword evidence="3" id="KW-0539">Nucleus</keyword>
<feature type="region of interest" description="Disordered" evidence="4">
    <location>
        <begin position="72"/>
        <end position="92"/>
    </location>
</feature>
<evidence type="ECO:0000259" key="5">
    <source>
        <dbReference type="PROSITE" id="PS51916"/>
    </source>
</evidence>
<protein>
    <submittedName>
        <fullName evidence="6">ADRM1 26S proteasome ubiquitin receptor</fullName>
    </submittedName>
</protein>
<sequence>KTAVAGSTGVHKQSSFGLASSELCHQPTSIELSAPSHSSTVLVYVLVSIFYQEPKTDKDDEYCRKVNEYLNNPPIPGTPGSGGGSGHELSALGGEGGLQNLLGNMSHNQLMQLIGPTGLGGLGNRICVYLCVSAHLSSRSQAATASTPSSGGTPRLSSSQVPTTSAPSATSAPSSTSVTTSTPASAQTPVVPASVLSPPPHQPIQLSDLQSILANMNVPPAAAAQGPGVDLASVCTPEMMAPILGNPDVQQRLLPFLPSGESLPQSAEEIQNTLNSPQFHQSMSMFSSALASGQLGPLMSQFGLSAEAVDAANRGDVEAFARAMQGSKGDSKEKKSEDDEDMSLN</sequence>
<accession>A0A3Q2ZW80</accession>
<dbReference type="PROSITE" id="PS51916">
    <property type="entry name" value="DEUBAD"/>
    <property type="match status" value="1"/>
</dbReference>
<dbReference type="GO" id="GO:0070628">
    <property type="term" value="F:proteasome binding"/>
    <property type="evidence" value="ECO:0007669"/>
    <property type="project" value="TreeGrafter"/>
</dbReference>
<feature type="compositionally biased region" description="Polar residues" evidence="4">
    <location>
        <begin position="143"/>
        <end position="156"/>
    </location>
</feature>
<evidence type="ECO:0000256" key="1">
    <source>
        <dbReference type="ARBA" id="ARBA00004123"/>
    </source>
</evidence>
<dbReference type="FunFam" id="1.10.2020.20:FF:000001">
    <property type="entry name" value="Proteasomal ubiquitin receptor ADRM1"/>
    <property type="match status" value="1"/>
</dbReference>
<keyword evidence="7" id="KW-1185">Reference proteome</keyword>
<reference evidence="6" key="2">
    <citation type="submission" date="2025-09" db="UniProtKB">
        <authorList>
            <consortium name="Ensembl"/>
        </authorList>
    </citation>
    <scope>IDENTIFICATION</scope>
</reference>
<dbReference type="InterPro" id="IPR044867">
    <property type="entry name" value="DEUBAD_dom"/>
</dbReference>
<name>A0A3Q2ZW80_KRYMA</name>
<dbReference type="GO" id="GO:0005634">
    <property type="term" value="C:nucleus"/>
    <property type="evidence" value="ECO:0007669"/>
    <property type="project" value="UniProtKB-SubCell"/>
</dbReference>
<dbReference type="Gene3D" id="1.10.2020.20">
    <property type="match status" value="1"/>
</dbReference>
<dbReference type="STRING" id="37003.ENSKMAP00000007535"/>
<dbReference type="GO" id="GO:0005737">
    <property type="term" value="C:cytoplasm"/>
    <property type="evidence" value="ECO:0007669"/>
    <property type="project" value="InterPro"/>
</dbReference>
<dbReference type="AlphaFoldDB" id="A0A3Q2ZW80"/>
<feature type="domain" description="DEUBAD" evidence="5">
    <location>
        <begin position="222"/>
        <end position="334"/>
    </location>
</feature>
<comment type="similarity">
    <text evidence="2">Belongs to the ADRM1 family.</text>
</comment>
<evidence type="ECO:0000256" key="4">
    <source>
        <dbReference type="SAM" id="MobiDB-lite"/>
    </source>
</evidence>
<evidence type="ECO:0000256" key="3">
    <source>
        <dbReference type="ARBA" id="ARBA00023242"/>
    </source>
</evidence>
<organism evidence="6 7">
    <name type="scientific">Kryptolebias marmoratus</name>
    <name type="common">Mangrove killifish</name>
    <name type="synonym">Rivulus marmoratus</name>
    <dbReference type="NCBI Taxonomy" id="37003"/>
    <lineage>
        <taxon>Eukaryota</taxon>
        <taxon>Metazoa</taxon>
        <taxon>Chordata</taxon>
        <taxon>Craniata</taxon>
        <taxon>Vertebrata</taxon>
        <taxon>Euteleostomi</taxon>
        <taxon>Actinopterygii</taxon>
        <taxon>Neopterygii</taxon>
        <taxon>Teleostei</taxon>
        <taxon>Neoteleostei</taxon>
        <taxon>Acanthomorphata</taxon>
        <taxon>Ovalentaria</taxon>
        <taxon>Atherinomorphae</taxon>
        <taxon>Cyprinodontiformes</taxon>
        <taxon>Rivulidae</taxon>
        <taxon>Kryptolebias</taxon>
    </lineage>
</organism>
<dbReference type="InterPro" id="IPR006773">
    <property type="entry name" value="Rpn13/ADRM1"/>
</dbReference>
<dbReference type="Proteomes" id="UP000264800">
    <property type="component" value="Unplaced"/>
</dbReference>